<keyword evidence="1" id="KW-0472">Membrane</keyword>
<evidence type="ECO:0000313" key="2">
    <source>
        <dbReference type="EMBL" id="KAK7038987.1"/>
    </source>
</evidence>
<feature type="transmembrane region" description="Helical" evidence="1">
    <location>
        <begin position="94"/>
        <end position="116"/>
    </location>
</feature>
<evidence type="ECO:0000256" key="1">
    <source>
        <dbReference type="SAM" id="Phobius"/>
    </source>
</evidence>
<dbReference type="EMBL" id="JAYKXP010000041">
    <property type="protein sequence ID" value="KAK7038987.1"/>
    <property type="molecule type" value="Genomic_DNA"/>
</dbReference>
<keyword evidence="1" id="KW-1133">Transmembrane helix</keyword>
<reference evidence="2 3" key="1">
    <citation type="submission" date="2024-01" db="EMBL/GenBank/DDBJ databases">
        <title>A draft genome for a cacao thread blight-causing isolate of Paramarasmius palmivorus.</title>
        <authorList>
            <person name="Baruah I.K."/>
            <person name="Bukari Y."/>
            <person name="Amoako-Attah I."/>
            <person name="Meinhardt L.W."/>
            <person name="Bailey B.A."/>
            <person name="Cohen S.P."/>
        </authorList>
    </citation>
    <scope>NUCLEOTIDE SEQUENCE [LARGE SCALE GENOMIC DNA]</scope>
    <source>
        <strain evidence="2 3">GH-12</strain>
    </source>
</reference>
<sequence length="175" mass="19313">MPPTYHSISHPSKEVAPDQDIDPERLTAVRRLEPKSFRPKFMHHNAGTVLSEFYIDLQKQDETSFTYISCILLAASIILHKSTELLLPELIRHIFIAPEALAICGLIADFLISLHLGPLKGNGRRATDNEETHSSCTGALHFMLGGVIPDRFGGRPGRCVVSETSGVVYFFDGLG</sequence>
<dbReference type="AlphaFoldDB" id="A0AAW0CJG7"/>
<protein>
    <submittedName>
        <fullName evidence="2">Uncharacterized protein</fullName>
    </submittedName>
</protein>
<gene>
    <name evidence="2" type="ORF">VNI00_010379</name>
</gene>
<comment type="caution">
    <text evidence="2">The sequence shown here is derived from an EMBL/GenBank/DDBJ whole genome shotgun (WGS) entry which is preliminary data.</text>
</comment>
<organism evidence="2 3">
    <name type="scientific">Paramarasmius palmivorus</name>
    <dbReference type="NCBI Taxonomy" id="297713"/>
    <lineage>
        <taxon>Eukaryota</taxon>
        <taxon>Fungi</taxon>
        <taxon>Dikarya</taxon>
        <taxon>Basidiomycota</taxon>
        <taxon>Agaricomycotina</taxon>
        <taxon>Agaricomycetes</taxon>
        <taxon>Agaricomycetidae</taxon>
        <taxon>Agaricales</taxon>
        <taxon>Marasmiineae</taxon>
        <taxon>Marasmiaceae</taxon>
        <taxon>Paramarasmius</taxon>
    </lineage>
</organism>
<feature type="transmembrane region" description="Helical" evidence="1">
    <location>
        <begin position="64"/>
        <end position="82"/>
    </location>
</feature>
<proteinExistence type="predicted"/>
<name>A0AAW0CJG7_9AGAR</name>
<evidence type="ECO:0000313" key="3">
    <source>
        <dbReference type="Proteomes" id="UP001383192"/>
    </source>
</evidence>
<accession>A0AAW0CJG7</accession>
<keyword evidence="3" id="KW-1185">Reference proteome</keyword>
<keyword evidence="1" id="KW-0812">Transmembrane</keyword>
<dbReference type="Proteomes" id="UP001383192">
    <property type="component" value="Unassembled WGS sequence"/>
</dbReference>